<keyword evidence="3" id="KW-0963">Cytoplasm</keyword>
<comment type="similarity">
    <text evidence="2">Belongs to the Rho GDI family.</text>
</comment>
<dbReference type="EMBL" id="JBBPBN010000079">
    <property type="protein sequence ID" value="KAK8983688.1"/>
    <property type="molecule type" value="Genomic_DNA"/>
</dbReference>
<comment type="caution">
    <text evidence="5">The sequence shown here is derived from an EMBL/GenBank/DDBJ whole genome shotgun (WGS) entry which is preliminary data.</text>
</comment>
<dbReference type="InterPro" id="IPR024792">
    <property type="entry name" value="RhoGDI_dom_sf"/>
</dbReference>
<organism evidence="5 6">
    <name type="scientific">Hibiscus sabdariffa</name>
    <name type="common">roselle</name>
    <dbReference type="NCBI Taxonomy" id="183260"/>
    <lineage>
        <taxon>Eukaryota</taxon>
        <taxon>Viridiplantae</taxon>
        <taxon>Streptophyta</taxon>
        <taxon>Embryophyta</taxon>
        <taxon>Tracheophyta</taxon>
        <taxon>Spermatophyta</taxon>
        <taxon>Magnoliopsida</taxon>
        <taxon>eudicotyledons</taxon>
        <taxon>Gunneridae</taxon>
        <taxon>Pentapetalae</taxon>
        <taxon>rosids</taxon>
        <taxon>malvids</taxon>
        <taxon>Malvales</taxon>
        <taxon>Malvaceae</taxon>
        <taxon>Malvoideae</taxon>
        <taxon>Hibiscus</taxon>
    </lineage>
</organism>
<dbReference type="PANTHER" id="PTHR10980">
    <property type="entry name" value="RHO GDP-DISSOCIATION INHIBITOR"/>
    <property type="match status" value="1"/>
</dbReference>
<evidence type="ECO:0000313" key="6">
    <source>
        <dbReference type="Proteomes" id="UP001396334"/>
    </source>
</evidence>
<comment type="subcellular location">
    <subcellularLocation>
        <location evidence="1">Cytoplasm</location>
    </subcellularLocation>
</comment>
<evidence type="ECO:0000256" key="1">
    <source>
        <dbReference type="ARBA" id="ARBA00004496"/>
    </source>
</evidence>
<sequence length="356" mass="40256">MSAAVGIFSASKQDGFKKNERNNEEFVDDSHEAENNVDHHEDDDEDDCMLKPEKELDLGPQLSLKEQLEKDKDDESLRRWKAQLLGSVDMSAVGGNNSSPLADMNTIHAMKAETKEPEVKIESLSLVCPGRPDIVLPIPFVSKPKCSLFVLREGSRYHLKFSFTVSDNVVSGLKYTNTVWKSGVRVDNTKVMLGTFSPQKEPYTYELEEETTPSGFFARGSYSARTKLFGAADSYESSRYSVFLGLVGATLMAPVVNYWWPDWPLPANLWEEACRLRLPQDQWAMRDACFFLQGVSEFLHREMRIAFGNWGFNPLRLENLFPDNEGSVHIWIGGRRSVGAGYPSMLHCRNASMYQV</sequence>
<dbReference type="PRINTS" id="PR00492">
    <property type="entry name" value="RHOGDI"/>
</dbReference>
<evidence type="ECO:0000313" key="5">
    <source>
        <dbReference type="EMBL" id="KAK8983688.1"/>
    </source>
</evidence>
<feature type="compositionally biased region" description="Basic and acidic residues" evidence="4">
    <location>
        <begin position="14"/>
        <end position="40"/>
    </location>
</feature>
<name>A0ABR2P5W5_9ROSI</name>
<dbReference type="InterPro" id="IPR000406">
    <property type="entry name" value="Rho_GDI"/>
</dbReference>
<feature type="region of interest" description="Disordered" evidence="4">
    <location>
        <begin position="1"/>
        <end position="47"/>
    </location>
</feature>
<dbReference type="SUPFAM" id="SSF81296">
    <property type="entry name" value="E set domains"/>
    <property type="match status" value="1"/>
</dbReference>
<gene>
    <name evidence="5" type="ORF">V6N11_009476</name>
</gene>
<dbReference type="Pfam" id="PF02115">
    <property type="entry name" value="Rho_GDI"/>
    <property type="match status" value="1"/>
</dbReference>
<keyword evidence="6" id="KW-1185">Reference proteome</keyword>
<dbReference type="PANTHER" id="PTHR10980:SF61">
    <property type="entry name" value="OS01G0913600 PROTEIN"/>
    <property type="match status" value="1"/>
</dbReference>
<evidence type="ECO:0008006" key="7">
    <source>
        <dbReference type="Google" id="ProtNLM"/>
    </source>
</evidence>
<protein>
    <recommendedName>
        <fullName evidence="7">Rho GDP-dissociation inhibitor 1</fullName>
    </recommendedName>
</protein>
<evidence type="ECO:0000256" key="2">
    <source>
        <dbReference type="ARBA" id="ARBA00009758"/>
    </source>
</evidence>
<dbReference type="Proteomes" id="UP001396334">
    <property type="component" value="Unassembled WGS sequence"/>
</dbReference>
<evidence type="ECO:0000256" key="3">
    <source>
        <dbReference type="ARBA" id="ARBA00022490"/>
    </source>
</evidence>
<reference evidence="5 6" key="1">
    <citation type="journal article" date="2024" name="G3 (Bethesda)">
        <title>Genome assembly of Hibiscus sabdariffa L. provides insights into metabolisms of medicinal natural products.</title>
        <authorList>
            <person name="Kim T."/>
        </authorList>
    </citation>
    <scope>NUCLEOTIDE SEQUENCE [LARGE SCALE GENOMIC DNA]</scope>
    <source>
        <strain evidence="5">TK-2024</strain>
        <tissue evidence="5">Old leaves</tissue>
    </source>
</reference>
<evidence type="ECO:0000256" key="4">
    <source>
        <dbReference type="SAM" id="MobiDB-lite"/>
    </source>
</evidence>
<dbReference type="Gene3D" id="2.70.50.30">
    <property type="entry name" value="Coagulation Factor XIII, subunit A, domain 1"/>
    <property type="match status" value="1"/>
</dbReference>
<proteinExistence type="inferred from homology"/>
<dbReference type="InterPro" id="IPR014756">
    <property type="entry name" value="Ig_E-set"/>
</dbReference>
<accession>A0ABR2P5W5</accession>